<proteinExistence type="inferred from homology"/>
<dbReference type="InterPro" id="IPR005369">
    <property type="entry name" value="UPF0179"/>
</dbReference>
<dbReference type="EMBL" id="CP003098">
    <property type="protein sequence ID" value="AET33585.1"/>
    <property type="molecule type" value="Genomic_DNA"/>
</dbReference>
<dbReference type="BioCyc" id="PSP1104324:GJSN-2143-MONOMER"/>
<protein>
    <recommendedName>
        <fullName evidence="2">UPF0179 protein P186_2193</fullName>
    </recommendedName>
</protein>
<dbReference type="Pfam" id="PF03684">
    <property type="entry name" value="UPF0179"/>
    <property type="match status" value="1"/>
</dbReference>
<evidence type="ECO:0000313" key="5">
    <source>
        <dbReference type="Proteomes" id="UP000005867"/>
    </source>
</evidence>
<gene>
    <name evidence="4" type="ORF">P186_2193</name>
</gene>
<dbReference type="eggNOG" id="arCOG04477">
    <property type="taxonomic scope" value="Archaea"/>
</dbReference>
<feature type="compositionally biased region" description="Low complexity" evidence="3">
    <location>
        <begin position="143"/>
        <end position="160"/>
    </location>
</feature>
<sequence>MVTLVANEQAEVGHRFRVVSIPDECRECRLFPVCLGRLTPGRSYRVVELRPSMGQRCKITGGEMVPVVVEEAPLVGLLPINKALEGVVVTFEEECAGCEGCPSEGVKRGEKIKVVKVMGRRRCGNRDFAIVEFYVVSQPSPLVSNASAASPAPSRAPPSRRLSKHSSPR</sequence>
<evidence type="ECO:0000256" key="3">
    <source>
        <dbReference type="SAM" id="MobiDB-lite"/>
    </source>
</evidence>
<dbReference type="PANTHER" id="PTHR40699">
    <property type="entry name" value="UPF0179 PROTEIN MJ1627"/>
    <property type="match status" value="1"/>
</dbReference>
<evidence type="ECO:0000256" key="2">
    <source>
        <dbReference type="HAMAP-Rule" id="MF_00498"/>
    </source>
</evidence>
<evidence type="ECO:0000256" key="1">
    <source>
        <dbReference type="ARBA" id="ARBA00010824"/>
    </source>
</evidence>
<dbReference type="HAMAP" id="MF_00498">
    <property type="entry name" value="UPF0179"/>
    <property type="match status" value="1"/>
</dbReference>
<dbReference type="Proteomes" id="UP000005867">
    <property type="component" value="Chromosome"/>
</dbReference>
<reference evidence="4 5" key="1">
    <citation type="journal article" date="2012" name="J. Bacteriol.">
        <title>Complete genome sequence of strain 1860, a crenarchaeon of the genus pyrobaculum able to grow with various electron acceptors.</title>
        <authorList>
            <person name="Mardanov A.V."/>
            <person name="Gumerov V.M."/>
            <person name="Slobodkina G.B."/>
            <person name="Beletsky A.V."/>
            <person name="Bonch-Osmolovskaya E.A."/>
            <person name="Ravin N.V."/>
            <person name="Skryabin K.G."/>
        </authorList>
    </citation>
    <scope>NUCLEOTIDE SEQUENCE [LARGE SCALE GENOMIC DNA]</scope>
    <source>
        <strain evidence="4 5">1860</strain>
    </source>
</reference>
<name>G7VB88_9CREN</name>
<dbReference type="HOGENOM" id="CLU_121764_0_0_2"/>
<comment type="similarity">
    <text evidence="1 2">Belongs to the UPF0179 family.</text>
</comment>
<dbReference type="STRING" id="1104324.P186_2193"/>
<feature type="region of interest" description="Disordered" evidence="3">
    <location>
        <begin position="143"/>
        <end position="169"/>
    </location>
</feature>
<dbReference type="AlphaFoldDB" id="G7VB88"/>
<evidence type="ECO:0000313" key="4">
    <source>
        <dbReference type="EMBL" id="AET33585.1"/>
    </source>
</evidence>
<dbReference type="KEGG" id="pyr:P186_2193"/>
<keyword evidence="5" id="KW-1185">Reference proteome</keyword>
<dbReference type="PANTHER" id="PTHR40699:SF1">
    <property type="entry name" value="UPF0179 PROTEIN MJ1627"/>
    <property type="match status" value="1"/>
</dbReference>
<accession>G7VB88</accession>
<organism evidence="4 5">
    <name type="scientific">Pyrobaculum ferrireducens</name>
    <dbReference type="NCBI Taxonomy" id="1104324"/>
    <lineage>
        <taxon>Archaea</taxon>
        <taxon>Thermoproteota</taxon>
        <taxon>Thermoprotei</taxon>
        <taxon>Thermoproteales</taxon>
        <taxon>Thermoproteaceae</taxon>
        <taxon>Pyrobaculum</taxon>
    </lineage>
</organism>